<reference evidence="3" key="1">
    <citation type="journal article" date="2023" name="Mol. Phylogenet. Evol.">
        <title>Genome-scale phylogeny and comparative genomics of the fungal order Sordariales.</title>
        <authorList>
            <person name="Hensen N."/>
            <person name="Bonometti L."/>
            <person name="Westerberg I."/>
            <person name="Brannstrom I.O."/>
            <person name="Guillou S."/>
            <person name="Cros-Aarteil S."/>
            <person name="Calhoun S."/>
            <person name="Haridas S."/>
            <person name="Kuo A."/>
            <person name="Mondo S."/>
            <person name="Pangilinan J."/>
            <person name="Riley R."/>
            <person name="LaButti K."/>
            <person name="Andreopoulos B."/>
            <person name="Lipzen A."/>
            <person name="Chen C."/>
            <person name="Yan M."/>
            <person name="Daum C."/>
            <person name="Ng V."/>
            <person name="Clum A."/>
            <person name="Steindorff A."/>
            <person name="Ohm R.A."/>
            <person name="Martin F."/>
            <person name="Silar P."/>
            <person name="Natvig D.O."/>
            <person name="Lalanne C."/>
            <person name="Gautier V."/>
            <person name="Ament-Velasquez S.L."/>
            <person name="Kruys A."/>
            <person name="Hutchinson M.I."/>
            <person name="Powell A.J."/>
            <person name="Barry K."/>
            <person name="Miller A.N."/>
            <person name="Grigoriev I.V."/>
            <person name="Debuchy R."/>
            <person name="Gladieux P."/>
            <person name="Hiltunen Thoren M."/>
            <person name="Johannesson H."/>
        </authorList>
    </citation>
    <scope>NUCLEOTIDE SEQUENCE</scope>
    <source>
        <strain evidence="3">CBS 757.83</strain>
    </source>
</reference>
<evidence type="ECO:0000256" key="2">
    <source>
        <dbReference type="SAM" id="Phobius"/>
    </source>
</evidence>
<organism evidence="3 4">
    <name type="scientific">Parathielavia hyrcaniae</name>
    <dbReference type="NCBI Taxonomy" id="113614"/>
    <lineage>
        <taxon>Eukaryota</taxon>
        <taxon>Fungi</taxon>
        <taxon>Dikarya</taxon>
        <taxon>Ascomycota</taxon>
        <taxon>Pezizomycotina</taxon>
        <taxon>Sordariomycetes</taxon>
        <taxon>Sordariomycetidae</taxon>
        <taxon>Sordariales</taxon>
        <taxon>Chaetomiaceae</taxon>
        <taxon>Parathielavia</taxon>
    </lineage>
</organism>
<dbReference type="AlphaFoldDB" id="A0AAN6T5G4"/>
<gene>
    <name evidence="3" type="ORF">N658DRAFT_187588</name>
</gene>
<protein>
    <submittedName>
        <fullName evidence="3">Uncharacterized protein</fullName>
    </submittedName>
</protein>
<name>A0AAN6T5G4_9PEZI</name>
<proteinExistence type="predicted"/>
<comment type="caution">
    <text evidence="3">The sequence shown here is derived from an EMBL/GenBank/DDBJ whole genome shotgun (WGS) entry which is preliminary data.</text>
</comment>
<dbReference type="Proteomes" id="UP001305647">
    <property type="component" value="Unassembled WGS sequence"/>
</dbReference>
<accession>A0AAN6T5G4</accession>
<keyword evidence="2" id="KW-0812">Transmembrane</keyword>
<reference evidence="3" key="2">
    <citation type="submission" date="2023-05" db="EMBL/GenBank/DDBJ databases">
        <authorList>
            <consortium name="Lawrence Berkeley National Laboratory"/>
            <person name="Steindorff A."/>
            <person name="Hensen N."/>
            <person name="Bonometti L."/>
            <person name="Westerberg I."/>
            <person name="Brannstrom I.O."/>
            <person name="Guillou S."/>
            <person name="Cros-Aarteil S."/>
            <person name="Calhoun S."/>
            <person name="Haridas S."/>
            <person name="Kuo A."/>
            <person name="Mondo S."/>
            <person name="Pangilinan J."/>
            <person name="Riley R."/>
            <person name="Labutti K."/>
            <person name="Andreopoulos B."/>
            <person name="Lipzen A."/>
            <person name="Chen C."/>
            <person name="Yanf M."/>
            <person name="Daum C."/>
            <person name="Ng V."/>
            <person name="Clum A."/>
            <person name="Ohm R."/>
            <person name="Martin F."/>
            <person name="Silar P."/>
            <person name="Natvig D."/>
            <person name="Lalanne C."/>
            <person name="Gautier V."/>
            <person name="Ament-Velasquez S.L."/>
            <person name="Kruys A."/>
            <person name="Hutchinson M.I."/>
            <person name="Powell A.J."/>
            <person name="Barry K."/>
            <person name="Miller A.N."/>
            <person name="Grigoriev I.V."/>
            <person name="Debuchy R."/>
            <person name="Gladieux P."/>
            <person name="Thoren M.H."/>
            <person name="Johannesson H."/>
        </authorList>
    </citation>
    <scope>NUCLEOTIDE SEQUENCE</scope>
    <source>
        <strain evidence="3">CBS 757.83</strain>
    </source>
</reference>
<keyword evidence="4" id="KW-1185">Reference proteome</keyword>
<dbReference type="EMBL" id="MU863626">
    <property type="protein sequence ID" value="KAK4104727.1"/>
    <property type="molecule type" value="Genomic_DNA"/>
</dbReference>
<evidence type="ECO:0000313" key="4">
    <source>
        <dbReference type="Proteomes" id="UP001305647"/>
    </source>
</evidence>
<evidence type="ECO:0000256" key="1">
    <source>
        <dbReference type="SAM" id="MobiDB-lite"/>
    </source>
</evidence>
<keyword evidence="2" id="KW-0472">Membrane</keyword>
<sequence>MPHSTCSRGLLHLQPPSPEEDAERQPRPQVMLVLHWIHSALFHVVLLVVVVAAAVLAAVVSRRLPQPGGTSAGPIRSVFSSLRRNSYPKLRRGSRASCELSATWRIWNAPDFRSLSSVAVQVVSPWAGAVRHPVTLYQIRKCFQNPTGSRSAQVRHDAISPGPAAHVSAFPAQVRRLLLCTVSPVFWNSATTE</sequence>
<evidence type="ECO:0000313" key="3">
    <source>
        <dbReference type="EMBL" id="KAK4104727.1"/>
    </source>
</evidence>
<keyword evidence="2" id="KW-1133">Transmembrane helix</keyword>
<feature type="transmembrane region" description="Helical" evidence="2">
    <location>
        <begin position="36"/>
        <end position="60"/>
    </location>
</feature>
<feature type="region of interest" description="Disordered" evidence="1">
    <location>
        <begin position="1"/>
        <end position="24"/>
    </location>
</feature>